<comment type="similarity">
    <text evidence="1">Belongs to the peptidase S33 family.</text>
</comment>
<dbReference type="GO" id="GO:0016787">
    <property type="term" value="F:hydrolase activity"/>
    <property type="evidence" value="ECO:0007669"/>
    <property type="project" value="UniProtKB-KW"/>
</dbReference>
<dbReference type="PANTHER" id="PTHR43248">
    <property type="entry name" value="2-SUCCINYL-6-HYDROXY-2,4-CYCLOHEXADIENE-1-CARBOXYLATE SYNTHASE"/>
    <property type="match status" value="1"/>
</dbReference>
<keyword evidence="2" id="KW-0732">Signal</keyword>
<evidence type="ECO:0000256" key="1">
    <source>
        <dbReference type="ARBA" id="ARBA00010088"/>
    </source>
</evidence>
<evidence type="ECO:0000259" key="5">
    <source>
        <dbReference type="Pfam" id="PF00561"/>
    </source>
</evidence>
<organism evidence="6 7">
    <name type="scientific">Streptomyces niphimycinicus</name>
    <dbReference type="NCBI Taxonomy" id="2842201"/>
    <lineage>
        <taxon>Bacteria</taxon>
        <taxon>Bacillati</taxon>
        <taxon>Actinomycetota</taxon>
        <taxon>Actinomycetes</taxon>
        <taxon>Kitasatosporales</taxon>
        <taxon>Streptomycetaceae</taxon>
        <taxon>Streptomyces</taxon>
    </lineage>
</organism>
<keyword evidence="7" id="KW-1185">Reference proteome</keyword>
<dbReference type="Pfam" id="PF00561">
    <property type="entry name" value="Abhydrolase_1"/>
    <property type="match status" value="1"/>
</dbReference>
<feature type="region of interest" description="Disordered" evidence="4">
    <location>
        <begin position="1"/>
        <end position="42"/>
    </location>
</feature>
<comment type="caution">
    <text evidence="6">The sequence shown here is derived from an EMBL/GenBank/DDBJ whole genome shotgun (WGS) entry which is preliminary data.</text>
</comment>
<evidence type="ECO:0000313" key="6">
    <source>
        <dbReference type="EMBL" id="MBU3863041.1"/>
    </source>
</evidence>
<dbReference type="InterPro" id="IPR051601">
    <property type="entry name" value="Serine_prot/Carboxylest_S33"/>
</dbReference>
<evidence type="ECO:0000256" key="3">
    <source>
        <dbReference type="ARBA" id="ARBA00022801"/>
    </source>
</evidence>
<dbReference type="Proteomes" id="UP000720508">
    <property type="component" value="Unassembled WGS sequence"/>
</dbReference>
<proteinExistence type="inferred from homology"/>
<gene>
    <name evidence="6" type="ORF">KN815_02665</name>
</gene>
<name>A0ABS6C822_9ACTN</name>
<evidence type="ECO:0000256" key="2">
    <source>
        <dbReference type="ARBA" id="ARBA00022729"/>
    </source>
</evidence>
<dbReference type="InterPro" id="IPR000073">
    <property type="entry name" value="AB_hydrolase_1"/>
</dbReference>
<dbReference type="PANTHER" id="PTHR43248:SF29">
    <property type="entry name" value="TRIPEPTIDYL AMINOPEPTIDASE"/>
    <property type="match status" value="1"/>
</dbReference>
<sequence length="479" mass="52832">MVPQFAWSSTSDKPSADPAPTIHWSACPKAEPPMPDPSRRAQCGTVRVPVDWAQPDGPTMKIAVARQKATDPGKRIGALLSNPGGPGSTGLDDAYYADSPVEGYPKSIRERFDIIGFDPRGIGRSGELRCDDRLARKIPTRPKNASEFQRMRDLNKRLADSCRERSGPVVGHMDSESVARDMDAIRTALGERKISFLGHSYGTRIGERYARLFPRNLRALALDSAMDPSRPGAERYLMDGTAAADSALRELAKWCDKDVSCALKGKDVAAIVRRLFARADAGTLFEPGPHGPTRKKVTAHRLSGFLYGYLNKWNPQTTAEQLAALHSGKGKVYWIDDSSPELAWRSVICRDDNLRLRDYADYRALLHRAAAEHPNVRYNAQALDMILGCQGWPVETKPQPAQNEGTLPPVLVVNAGHDLATPLAGARRMAREFPKGRLAVLDGVDHWLYRKCQSPLPARAIDTYLRTLKTPPPGTVYHS</sequence>
<feature type="domain" description="AB hydrolase-1" evidence="5">
    <location>
        <begin position="79"/>
        <end position="449"/>
    </location>
</feature>
<keyword evidence="3 6" id="KW-0378">Hydrolase</keyword>
<reference evidence="6 7" key="1">
    <citation type="submission" date="2021-06" db="EMBL/GenBank/DDBJ databases">
        <authorList>
            <person name="Pan X."/>
        </authorList>
    </citation>
    <scope>NUCLEOTIDE SEQUENCE [LARGE SCALE GENOMIC DNA]</scope>
    <source>
        <strain evidence="6 7">4503</strain>
    </source>
</reference>
<evidence type="ECO:0000256" key="4">
    <source>
        <dbReference type="SAM" id="MobiDB-lite"/>
    </source>
</evidence>
<evidence type="ECO:0000313" key="7">
    <source>
        <dbReference type="Proteomes" id="UP000720508"/>
    </source>
</evidence>
<accession>A0ABS6C822</accession>
<protein>
    <submittedName>
        <fullName evidence="6">Alpha/beta hydrolase</fullName>
    </submittedName>
</protein>
<dbReference type="EMBL" id="JAHLEM010000020">
    <property type="protein sequence ID" value="MBU3863041.1"/>
    <property type="molecule type" value="Genomic_DNA"/>
</dbReference>
<feature type="compositionally biased region" description="Polar residues" evidence="4">
    <location>
        <begin position="1"/>
        <end position="13"/>
    </location>
</feature>